<dbReference type="SUPFAM" id="SSF51905">
    <property type="entry name" value="FAD/NAD(P)-binding domain"/>
    <property type="match status" value="1"/>
</dbReference>
<dbReference type="InterPro" id="IPR050464">
    <property type="entry name" value="Zeta_carotene_desat/Oxidored"/>
</dbReference>
<dbReference type="OrthoDB" id="2219495at2759"/>
<protein>
    <submittedName>
        <fullName evidence="3">Uncharacterized protein LOC111011285</fullName>
    </submittedName>
</protein>
<dbReference type="PANTHER" id="PTHR42923:SF24">
    <property type="entry name" value="OS04G0560500 PROTEIN"/>
    <property type="match status" value="1"/>
</dbReference>
<dbReference type="KEGG" id="mcha:111011285"/>
<dbReference type="RefSeq" id="XP_022140682.1">
    <property type="nucleotide sequence ID" value="XM_022284990.1"/>
</dbReference>
<dbReference type="PANTHER" id="PTHR42923">
    <property type="entry name" value="PROTOPORPHYRINOGEN OXIDASE"/>
    <property type="match status" value="1"/>
</dbReference>
<evidence type="ECO:0000313" key="3">
    <source>
        <dbReference type="RefSeq" id="XP_022140682.1"/>
    </source>
</evidence>
<gene>
    <name evidence="3" type="primary">LOC111011285</name>
</gene>
<feature type="domain" description="Amine oxidase" evidence="1">
    <location>
        <begin position="50"/>
        <end position="468"/>
    </location>
</feature>
<proteinExistence type="predicted"/>
<dbReference type="Gene3D" id="3.50.50.60">
    <property type="entry name" value="FAD/NAD(P)-binding domain"/>
    <property type="match status" value="1"/>
</dbReference>
<sequence length="514" mass="57880">MEETIGRRKKSSSSAPAGLASPLLITSATSRVVNKIISPKLKCSVEFLFQGFDITVLEPSNDFGGSDNVGIRGYWRPYQNIFSLVDELGITPFTKWTAPAHYSVDGLEVKFPIFQDLPQLPTPLGALFYTGFLWLPLLDRLTSLPLMAAVIDFDNTDMAWRKYDSITARELFSRFGCSGKLYSSILNPLLQVGLFAPAEQCSAAATLGILYYTILTHQKDFNVVWCRGTIKEKIFQPWMDSLESKGCKFVRGSKITDVIVDDDTNCLSKVLCGNERYQADAVVFAIGISELQEVVRNTAALYKKEEFIKVLNLRSVDVLTVKLWFDRKVNFPTAINSCSALDSSFGWSFFDLNTIQDEHKDETVTVFQADFYHANELLPLNDEVIVEKVKSYLSTCFKDVENAVVVKKEIRKFPGSLTHFSPGSYKHMMRGFTSFPNVFMAGDWIVNRHGSWSQEKSYVSGVEAANRVVDFLEEGSFAKILPVEEDEPHVEALRGLNRRIDEFGSQLPLYGFFL</sequence>
<name>A0A6J1CHQ8_MOMCH</name>
<dbReference type="AlphaFoldDB" id="A0A6J1CHQ8"/>
<reference evidence="3" key="1">
    <citation type="submission" date="2025-08" db="UniProtKB">
        <authorList>
            <consortium name="RefSeq"/>
        </authorList>
    </citation>
    <scope>IDENTIFICATION</scope>
    <source>
        <strain evidence="3">OHB3-1</strain>
    </source>
</reference>
<organism evidence="2 3">
    <name type="scientific">Momordica charantia</name>
    <name type="common">Bitter gourd</name>
    <name type="synonym">Balsam pear</name>
    <dbReference type="NCBI Taxonomy" id="3673"/>
    <lineage>
        <taxon>Eukaryota</taxon>
        <taxon>Viridiplantae</taxon>
        <taxon>Streptophyta</taxon>
        <taxon>Embryophyta</taxon>
        <taxon>Tracheophyta</taxon>
        <taxon>Spermatophyta</taxon>
        <taxon>Magnoliopsida</taxon>
        <taxon>eudicotyledons</taxon>
        <taxon>Gunneridae</taxon>
        <taxon>Pentapetalae</taxon>
        <taxon>rosids</taxon>
        <taxon>fabids</taxon>
        <taxon>Cucurbitales</taxon>
        <taxon>Cucurbitaceae</taxon>
        <taxon>Momordiceae</taxon>
        <taxon>Momordica</taxon>
    </lineage>
</organism>
<evidence type="ECO:0000313" key="2">
    <source>
        <dbReference type="Proteomes" id="UP000504603"/>
    </source>
</evidence>
<dbReference type="Pfam" id="PF01593">
    <property type="entry name" value="Amino_oxidase"/>
    <property type="match status" value="1"/>
</dbReference>
<evidence type="ECO:0000259" key="1">
    <source>
        <dbReference type="Pfam" id="PF01593"/>
    </source>
</evidence>
<dbReference type="GO" id="GO:0016491">
    <property type="term" value="F:oxidoreductase activity"/>
    <property type="evidence" value="ECO:0007669"/>
    <property type="project" value="InterPro"/>
</dbReference>
<dbReference type="InterPro" id="IPR036188">
    <property type="entry name" value="FAD/NAD-bd_sf"/>
</dbReference>
<dbReference type="Proteomes" id="UP000504603">
    <property type="component" value="Unplaced"/>
</dbReference>
<dbReference type="GeneID" id="111011285"/>
<dbReference type="InterPro" id="IPR002937">
    <property type="entry name" value="Amino_oxidase"/>
</dbReference>
<keyword evidence="2" id="KW-1185">Reference proteome</keyword>
<accession>A0A6J1CHQ8</accession>